<dbReference type="GO" id="GO:0055085">
    <property type="term" value="P:transmembrane transport"/>
    <property type="evidence" value="ECO:0007669"/>
    <property type="project" value="InterPro"/>
</dbReference>
<dbReference type="PROSITE" id="PS51257">
    <property type="entry name" value="PROKAR_LIPOPROTEIN"/>
    <property type="match status" value="1"/>
</dbReference>
<dbReference type="Proteomes" id="UP000199444">
    <property type="component" value="Unassembled WGS sequence"/>
</dbReference>
<dbReference type="AlphaFoldDB" id="A0A1H1ESC1"/>
<dbReference type="GO" id="GO:0030246">
    <property type="term" value="F:carbohydrate binding"/>
    <property type="evidence" value="ECO:0007669"/>
    <property type="project" value="TreeGrafter"/>
</dbReference>
<dbReference type="NCBIfam" id="NF037995">
    <property type="entry name" value="TRAP_S1"/>
    <property type="match status" value="1"/>
</dbReference>
<dbReference type="PANTHER" id="PTHR33376">
    <property type="match status" value="1"/>
</dbReference>
<name>A0A1H1ESC1_9BACI</name>
<dbReference type="PANTHER" id="PTHR33376:SF2">
    <property type="entry name" value="DICARBOXYLATE-BINDING PERIPLASMIC PROTEIN"/>
    <property type="match status" value="1"/>
</dbReference>
<evidence type="ECO:0000313" key="2">
    <source>
        <dbReference type="EMBL" id="SDQ91468.1"/>
    </source>
</evidence>
<dbReference type="Pfam" id="PF03480">
    <property type="entry name" value="DctP"/>
    <property type="match status" value="1"/>
</dbReference>
<protein>
    <submittedName>
        <fullName evidence="2">Tripartite ATP-independent transporter solute receptor, DctP family</fullName>
    </submittedName>
</protein>
<dbReference type="Gene3D" id="3.40.190.170">
    <property type="entry name" value="Bacterial extracellular solute-binding protein, family 7"/>
    <property type="match status" value="1"/>
</dbReference>
<organism evidence="2 3">
    <name type="scientific">Virgibacillus salinus</name>
    <dbReference type="NCBI Taxonomy" id="553311"/>
    <lineage>
        <taxon>Bacteria</taxon>
        <taxon>Bacillati</taxon>
        <taxon>Bacillota</taxon>
        <taxon>Bacilli</taxon>
        <taxon>Bacillales</taxon>
        <taxon>Bacillaceae</taxon>
        <taxon>Virgibacillus</taxon>
    </lineage>
</organism>
<dbReference type="InterPro" id="IPR038404">
    <property type="entry name" value="TRAP_DctP_sf"/>
</dbReference>
<evidence type="ECO:0000256" key="1">
    <source>
        <dbReference type="ARBA" id="ARBA00022729"/>
    </source>
</evidence>
<proteinExistence type="predicted"/>
<sequence>MNKISGIFVFSLFMVLILVLGACSEGEAGGKETEKNAKEYSFKLAHIAPENHIWNDAAKNLAKELKERSDGRMTVEIYPGGQLGSDADMVQQLETGALDFAFITNAHLTSMSDAFSAWFSPFLFDSYEDVLEASKSDVAKDVLATVDDTGIKAMNYFFSGNRVMLFREKIETPKEMEGLSMRATPSPALQDWYRSLGANPESISLPEVYQAAQTGVIDGMDMDLDAAVTSNFNEVTGYGALTNHMVWPSIMVTNKEQFENMPKEDQKIIEEAMAATSEYATLKRSSQEEEFINTLEDRGMELYKIDESLFTPYTEKFDEKYKSKDPLIKEFIETFR</sequence>
<dbReference type="PIRSF" id="PIRSF006470">
    <property type="entry name" value="DctB"/>
    <property type="match status" value="1"/>
</dbReference>
<dbReference type="NCBIfam" id="TIGR00787">
    <property type="entry name" value="dctP"/>
    <property type="match status" value="1"/>
</dbReference>
<dbReference type="EMBL" id="FNKD01000003">
    <property type="protein sequence ID" value="SDQ91468.1"/>
    <property type="molecule type" value="Genomic_DNA"/>
</dbReference>
<dbReference type="RefSeq" id="WP_254788782.1">
    <property type="nucleotide sequence ID" value="NZ_FNKD01000003.1"/>
</dbReference>
<dbReference type="GO" id="GO:0030288">
    <property type="term" value="C:outer membrane-bounded periplasmic space"/>
    <property type="evidence" value="ECO:0007669"/>
    <property type="project" value="InterPro"/>
</dbReference>
<dbReference type="CDD" id="cd13603">
    <property type="entry name" value="PBP2_TRAP_Siap_TeaA_like"/>
    <property type="match status" value="1"/>
</dbReference>
<keyword evidence="3" id="KW-1185">Reference proteome</keyword>
<dbReference type="InterPro" id="IPR004682">
    <property type="entry name" value="TRAP_DctP"/>
</dbReference>
<gene>
    <name evidence="2" type="ORF">SAMN05216231_3018</name>
</gene>
<reference evidence="2 3" key="1">
    <citation type="submission" date="2016-10" db="EMBL/GenBank/DDBJ databases">
        <authorList>
            <person name="de Groot N.N."/>
        </authorList>
    </citation>
    <scope>NUCLEOTIDE SEQUENCE [LARGE SCALE GENOMIC DNA]</scope>
    <source>
        <strain evidence="2 3">CGMCC 1.10449</strain>
    </source>
</reference>
<keyword evidence="2" id="KW-0675">Receptor</keyword>
<accession>A0A1H1ESC1</accession>
<dbReference type="InterPro" id="IPR018389">
    <property type="entry name" value="DctP_fam"/>
</dbReference>
<keyword evidence="1" id="KW-0732">Signal</keyword>
<evidence type="ECO:0000313" key="3">
    <source>
        <dbReference type="Proteomes" id="UP000199444"/>
    </source>
</evidence>
<dbReference type="STRING" id="553311.SAMN05216231_3018"/>